<evidence type="ECO:0000313" key="1">
    <source>
        <dbReference type="EMBL" id="AIY85370.1"/>
    </source>
</evidence>
<dbReference type="HOGENOM" id="CLU_1783469_0_0_9"/>
<dbReference type="AlphaFoldDB" id="A0A0A7G2X9"/>
<evidence type="ECO:0000313" key="2">
    <source>
        <dbReference type="Proteomes" id="UP000030635"/>
    </source>
</evidence>
<sequence>MQRYSLSLWNDFKKKLEELAVRLSVDTILVDTVDSIIEKVERAIALEEPYSELLEELEILEDTSYIQHMSMKVTKEDIEFMKETFDDYVILANYAKKEDNIIMEEKEFNSKVEVREGSKNLPKNEELDFHDIYNNKDKGEKDYLY</sequence>
<protein>
    <submittedName>
        <fullName evidence="1">Uncharacterized protein</fullName>
    </submittedName>
</protein>
<name>A0A0A7G2X9_9CLOT</name>
<geneLocation type="plasmid" evidence="1 2">
    <name>pCBJ</name>
</geneLocation>
<keyword evidence="1" id="KW-0614">Plasmid</keyword>
<dbReference type="RefSeq" id="WP_040113819.1">
    <property type="nucleotide sequence ID" value="NZ_CP006906.1"/>
</dbReference>
<reference evidence="1 2" key="1">
    <citation type="journal article" date="2015" name="Infect. Genet. Evol.">
        <title>Genomic sequences of six botulinum neurotoxin-producing strains representing three clostridial species illustrate the mobility and diversity of botulinum neurotoxin genes.</title>
        <authorList>
            <person name="Smith T.J."/>
            <person name="Hill K.K."/>
            <person name="Xie G."/>
            <person name="Foley B.T."/>
            <person name="Williamson C.H."/>
            <person name="Foster J.T."/>
            <person name="Johnson S.L."/>
            <person name="Chertkov O."/>
            <person name="Teshima H."/>
            <person name="Gibbons H.S."/>
            <person name="Johnsky L.A."/>
            <person name="Karavis M.A."/>
            <person name="Smith L.A."/>
        </authorList>
    </citation>
    <scope>NUCLEOTIDE SEQUENCE [LARGE SCALE GENOMIC DNA]</scope>
    <source>
        <strain evidence="1">Sullivan</strain>
        <plasmid evidence="2">Plasmid pCBJ</plasmid>
    </source>
</reference>
<keyword evidence="2" id="KW-1185">Reference proteome</keyword>
<organism evidence="1 2">
    <name type="scientific">Clostridium baratii str. Sullivan</name>
    <dbReference type="NCBI Taxonomy" id="1415775"/>
    <lineage>
        <taxon>Bacteria</taxon>
        <taxon>Bacillati</taxon>
        <taxon>Bacillota</taxon>
        <taxon>Clostridia</taxon>
        <taxon>Eubacteriales</taxon>
        <taxon>Clostridiaceae</taxon>
        <taxon>Clostridium</taxon>
    </lineage>
</organism>
<dbReference type="EMBL" id="CP006906">
    <property type="protein sequence ID" value="AIY85370.1"/>
    <property type="molecule type" value="Genomic_DNA"/>
</dbReference>
<accession>A0A0A7G2X9</accession>
<dbReference type="KEGG" id="cbv:U729_3255"/>
<gene>
    <name evidence="1" type="ORF">U729_3255</name>
</gene>
<dbReference type="Proteomes" id="UP000030635">
    <property type="component" value="Plasmid pCBJ"/>
</dbReference>
<proteinExistence type="predicted"/>